<dbReference type="EC" id="1.1.1.34" evidence="7"/>
<dbReference type="InterPro" id="IPR009029">
    <property type="entry name" value="HMG_CoA_Rdtase_sub-bd_dom_sf"/>
</dbReference>
<dbReference type="SUPFAM" id="SSF55035">
    <property type="entry name" value="NAD-binding domain of HMG-CoA reductase"/>
    <property type="match status" value="1"/>
</dbReference>
<comment type="pathway">
    <text evidence="1 7">Metabolic intermediate biosynthesis; (R)-mevalonate biosynthesis; (R)-mevalonate from acetyl-CoA: step 3/3.</text>
</comment>
<dbReference type="GO" id="GO:0016126">
    <property type="term" value="P:sterol biosynthetic process"/>
    <property type="evidence" value="ECO:0007669"/>
    <property type="project" value="TreeGrafter"/>
</dbReference>
<keyword evidence="5 7" id="KW-0560">Oxidoreductase</keyword>
<dbReference type="InterPro" id="IPR023282">
    <property type="entry name" value="HMG_CoA_Rdtase_N"/>
</dbReference>
<dbReference type="EMBL" id="JABFUD020000008">
    <property type="protein sequence ID" value="KAI5076313.1"/>
    <property type="molecule type" value="Genomic_DNA"/>
</dbReference>
<keyword evidence="7" id="KW-0472">Membrane</keyword>
<dbReference type="GO" id="GO:0004420">
    <property type="term" value="F:hydroxymethylglutaryl-CoA reductase (NADPH) activity"/>
    <property type="evidence" value="ECO:0007669"/>
    <property type="project" value="UniProtKB-EC"/>
</dbReference>
<dbReference type="InterPro" id="IPR023076">
    <property type="entry name" value="HMG_CoA_Rdtase_CS"/>
</dbReference>
<dbReference type="FunFam" id="3.30.70.420:FF:000001">
    <property type="entry name" value="3-hydroxy-3-methylglutaryl coenzyme A reductase"/>
    <property type="match status" value="1"/>
</dbReference>
<evidence type="ECO:0000256" key="3">
    <source>
        <dbReference type="ARBA" id="ARBA00022824"/>
    </source>
</evidence>
<dbReference type="Gene3D" id="1.10.3270.10">
    <property type="entry name" value="HMGR, N-terminal domain"/>
    <property type="match status" value="1"/>
</dbReference>
<keyword evidence="3 7" id="KW-0256">Endoplasmic reticulum</keyword>
<dbReference type="AlphaFoldDB" id="A0A9D4ZHZ8"/>
<accession>A0A9D4ZHZ8</accession>
<evidence type="ECO:0000313" key="9">
    <source>
        <dbReference type="Proteomes" id="UP000886520"/>
    </source>
</evidence>
<dbReference type="Gene3D" id="3.90.770.10">
    <property type="entry name" value="3-hydroxy-3-methylglutaryl-coenzyme A Reductase, Chain A, domain 2"/>
    <property type="match status" value="1"/>
</dbReference>
<dbReference type="FunFam" id="1.10.3270.10:FF:000002">
    <property type="entry name" value="3-hydroxy-3-methylglutaryl coenzyme A reductase"/>
    <property type="match status" value="1"/>
</dbReference>
<keyword evidence="7" id="KW-0812">Transmembrane</keyword>
<dbReference type="PROSITE" id="PS00318">
    <property type="entry name" value="HMG_COA_REDUCTASE_2"/>
    <property type="match status" value="1"/>
</dbReference>
<comment type="catalytic activity">
    <reaction evidence="7">
        <text>(R)-mevalonate + 2 NADP(+) + CoA = (3S)-3-hydroxy-3-methylglutaryl-CoA + 2 NADPH + 2 H(+)</text>
        <dbReference type="Rhea" id="RHEA:15989"/>
        <dbReference type="ChEBI" id="CHEBI:15378"/>
        <dbReference type="ChEBI" id="CHEBI:36464"/>
        <dbReference type="ChEBI" id="CHEBI:43074"/>
        <dbReference type="ChEBI" id="CHEBI:57287"/>
        <dbReference type="ChEBI" id="CHEBI:57783"/>
        <dbReference type="ChEBI" id="CHEBI:58349"/>
        <dbReference type="EC" id="1.1.1.34"/>
    </reaction>
</comment>
<dbReference type="OrthoDB" id="310654at2759"/>
<dbReference type="Pfam" id="PF00368">
    <property type="entry name" value="HMG-CoA_red"/>
    <property type="match status" value="1"/>
</dbReference>
<evidence type="ECO:0000313" key="8">
    <source>
        <dbReference type="EMBL" id="KAI5076313.1"/>
    </source>
</evidence>
<sequence>MMAFARHAPTSKNLKHSDGFQHLPPDVLPLPASSSLTNKVFILLFFAACYVLLERWGENRGSSSLLPILSLSEIFAIVAAIVSIIYFWGFFGIVYVQNYVGKDEEGAMDFKSHMIKQMPTSPSSALWPPHRAHVQLKGQALKENSDEDIAAAVACSQVPSYSLESELGDCKRAASVRRKALTILTGRALDGLPFSGFNYSSVLGQCCEMVVGYVQIPVGVAGPLLLNGYRYMVPMATTEGCLVSSTNRGCKAVALSGGATSILLKDGMTRAPVVSFPSAVRAAKLKFFVEKSESFEMLCNVFNRSSRFAKLQSIQATLAGRNVYMRFKCSTGDAMGMNMVSKGVQNVLDYLQQTFADMVIVSISGNFCADKKATAINWIEGRGKSVVCEAVISEDVVAKVLKTTVPALVHLNTLKNLTGSAMAGAVGGFNAHAANIVSAVFIATGQDPAQNVESSQCITLMELADNGKDLYVSVTMPAIEVGTVGGGTQLASQAACLDLLGVKGPNKECPGANAERLACIRLEKHNNLVIFFNNSSK</sequence>
<evidence type="ECO:0000256" key="4">
    <source>
        <dbReference type="ARBA" id="ARBA00022857"/>
    </source>
</evidence>
<dbReference type="PANTHER" id="PTHR10572">
    <property type="entry name" value="3-HYDROXY-3-METHYLGLUTARYL-COENZYME A REDUCTASE"/>
    <property type="match status" value="1"/>
</dbReference>
<organism evidence="8 9">
    <name type="scientific">Adiantum capillus-veneris</name>
    <name type="common">Maidenhair fern</name>
    <dbReference type="NCBI Taxonomy" id="13818"/>
    <lineage>
        <taxon>Eukaryota</taxon>
        <taxon>Viridiplantae</taxon>
        <taxon>Streptophyta</taxon>
        <taxon>Embryophyta</taxon>
        <taxon>Tracheophyta</taxon>
        <taxon>Polypodiopsida</taxon>
        <taxon>Polypodiidae</taxon>
        <taxon>Polypodiales</taxon>
        <taxon>Pteridineae</taxon>
        <taxon>Pteridaceae</taxon>
        <taxon>Vittarioideae</taxon>
        <taxon>Adiantum</taxon>
    </lineage>
</organism>
<keyword evidence="6" id="KW-0414">Isoprene biosynthesis</keyword>
<feature type="transmembrane region" description="Helical" evidence="7">
    <location>
        <begin position="36"/>
        <end position="53"/>
    </location>
</feature>
<comment type="similarity">
    <text evidence="2 7">Belongs to the HMG-CoA reductase family.</text>
</comment>
<dbReference type="InterPro" id="IPR002202">
    <property type="entry name" value="HMG_CoA_Rdtase"/>
</dbReference>
<keyword evidence="7" id="KW-1133">Transmembrane helix</keyword>
<dbReference type="InterPro" id="IPR023074">
    <property type="entry name" value="HMG_CoA_Rdtase_cat_sf"/>
</dbReference>
<dbReference type="Proteomes" id="UP000886520">
    <property type="component" value="Chromosome 8"/>
</dbReference>
<keyword evidence="9" id="KW-1185">Reference proteome</keyword>
<evidence type="ECO:0000256" key="5">
    <source>
        <dbReference type="ARBA" id="ARBA00023002"/>
    </source>
</evidence>
<dbReference type="NCBIfam" id="TIGR00533">
    <property type="entry name" value="HMG_CoA_R_NADP"/>
    <property type="match status" value="1"/>
</dbReference>
<reference evidence="8" key="1">
    <citation type="submission" date="2021-01" db="EMBL/GenBank/DDBJ databases">
        <title>Adiantum capillus-veneris genome.</title>
        <authorList>
            <person name="Fang Y."/>
            <person name="Liao Q."/>
        </authorList>
    </citation>
    <scope>NUCLEOTIDE SEQUENCE</scope>
    <source>
        <strain evidence="8">H3</strain>
        <tissue evidence="8">Leaf</tissue>
    </source>
</reference>
<evidence type="ECO:0000256" key="6">
    <source>
        <dbReference type="ARBA" id="ARBA00023229"/>
    </source>
</evidence>
<protein>
    <recommendedName>
        <fullName evidence="7">3-hydroxy-3-methylglutaryl coenzyme A reductase</fullName>
        <shortName evidence="7">HMG-CoA reductase</shortName>
        <ecNumber evidence="7">1.1.1.34</ecNumber>
    </recommendedName>
</protein>
<dbReference type="GO" id="GO:0005789">
    <property type="term" value="C:endoplasmic reticulum membrane"/>
    <property type="evidence" value="ECO:0007669"/>
    <property type="project" value="UniProtKB-SubCell"/>
</dbReference>
<proteinExistence type="inferred from homology"/>
<comment type="caution">
    <text evidence="8">The sequence shown here is derived from an EMBL/GenBank/DDBJ whole genome shotgun (WGS) entry which is preliminary data.</text>
</comment>
<dbReference type="Gene3D" id="3.30.70.420">
    <property type="entry name" value="Hydroxymethylglutaryl-CoA reductase, class I/II, NAD/NADP-binding domain"/>
    <property type="match status" value="1"/>
</dbReference>
<dbReference type="GO" id="GO:0008299">
    <property type="term" value="P:isoprenoid biosynthetic process"/>
    <property type="evidence" value="ECO:0007669"/>
    <property type="project" value="UniProtKB-KW"/>
</dbReference>
<dbReference type="InterPro" id="IPR004554">
    <property type="entry name" value="HMG_CoA_Rdtase_eu_arc"/>
</dbReference>
<dbReference type="GO" id="GO:0005778">
    <property type="term" value="C:peroxisomal membrane"/>
    <property type="evidence" value="ECO:0007669"/>
    <property type="project" value="TreeGrafter"/>
</dbReference>
<dbReference type="InterPro" id="IPR009023">
    <property type="entry name" value="HMG_CoA_Rdtase_NAD(P)-bd_sf"/>
</dbReference>
<comment type="subcellular location">
    <subcellularLocation>
        <location evidence="7">Endoplasmic reticulum membrane</location>
        <topology evidence="7">Multi-pass membrane protein</topology>
    </subcellularLocation>
</comment>
<dbReference type="CDD" id="cd00643">
    <property type="entry name" value="HMG-CoA_reductase_classI"/>
    <property type="match status" value="1"/>
</dbReference>
<dbReference type="PANTHER" id="PTHR10572:SF24">
    <property type="entry name" value="3-HYDROXY-3-METHYLGLUTARYL-COENZYME A REDUCTASE"/>
    <property type="match status" value="1"/>
</dbReference>
<dbReference type="SUPFAM" id="SSF56542">
    <property type="entry name" value="Substrate-binding domain of HMG-CoA reductase"/>
    <property type="match status" value="1"/>
</dbReference>
<evidence type="ECO:0000256" key="2">
    <source>
        <dbReference type="ARBA" id="ARBA00007661"/>
    </source>
</evidence>
<evidence type="ECO:0000256" key="1">
    <source>
        <dbReference type="ARBA" id="ARBA00005084"/>
    </source>
</evidence>
<evidence type="ECO:0000256" key="7">
    <source>
        <dbReference type="RuleBase" id="RU361219"/>
    </source>
</evidence>
<dbReference type="PROSITE" id="PS00066">
    <property type="entry name" value="HMG_COA_REDUCTASE_1"/>
    <property type="match status" value="1"/>
</dbReference>
<keyword evidence="4 7" id="KW-0521">NADP</keyword>
<dbReference type="GO" id="GO:0015936">
    <property type="term" value="P:coenzyme A metabolic process"/>
    <property type="evidence" value="ECO:0007669"/>
    <property type="project" value="InterPro"/>
</dbReference>
<dbReference type="PRINTS" id="PR00071">
    <property type="entry name" value="HMGCOARDTASE"/>
</dbReference>
<feature type="transmembrane region" description="Helical" evidence="7">
    <location>
        <begin position="74"/>
        <end position="96"/>
    </location>
</feature>
<name>A0A9D4ZHZ8_ADICA</name>
<dbReference type="PROSITE" id="PS50065">
    <property type="entry name" value="HMG_COA_REDUCTASE_4"/>
    <property type="match status" value="1"/>
</dbReference>
<gene>
    <name evidence="8" type="ORF">GOP47_0008378</name>
</gene>